<gene>
    <name evidence="10 11" type="primary">mscL</name>
    <name evidence="11" type="ORF">FNU76_16450</name>
</gene>
<keyword evidence="8 10" id="KW-0472">Membrane</keyword>
<dbReference type="NCBIfam" id="NF010557">
    <property type="entry name" value="PRK13952.1"/>
    <property type="match status" value="1"/>
</dbReference>
<dbReference type="Proteomes" id="UP000317550">
    <property type="component" value="Chromosome"/>
</dbReference>
<proteinExistence type="inferred from homology"/>
<feature type="transmembrane region" description="Helical" evidence="10">
    <location>
        <begin position="12"/>
        <end position="31"/>
    </location>
</feature>
<keyword evidence="5 10" id="KW-0812">Transmembrane</keyword>
<evidence type="ECO:0000256" key="5">
    <source>
        <dbReference type="ARBA" id="ARBA00022692"/>
    </source>
</evidence>
<dbReference type="PROSITE" id="PS01327">
    <property type="entry name" value="MSCL"/>
    <property type="match status" value="1"/>
</dbReference>
<comment type="similarity">
    <text evidence="2 10">Belongs to the MscL family.</text>
</comment>
<dbReference type="EMBL" id="CP041730">
    <property type="protein sequence ID" value="QDQ27806.1"/>
    <property type="molecule type" value="Genomic_DNA"/>
</dbReference>
<dbReference type="GO" id="GO:0005886">
    <property type="term" value="C:plasma membrane"/>
    <property type="evidence" value="ECO:0007669"/>
    <property type="project" value="UniProtKB-SubCell"/>
</dbReference>
<evidence type="ECO:0000256" key="7">
    <source>
        <dbReference type="ARBA" id="ARBA00023065"/>
    </source>
</evidence>
<dbReference type="NCBIfam" id="TIGR00220">
    <property type="entry name" value="mscL"/>
    <property type="match status" value="1"/>
</dbReference>
<sequence>MFKEFKEFAMRGNVVDLAVGVIIGGAFGKIVDSLVKDIIMPPIGYLLGNVDFSNLFLVIKEGGKAAAPYETLKAAQDAGAVTVNFGVFANVMISFLIVAFAVFLLVRTLNRLKRSEAPAEAEVPSKDCRYCFRSIPAQASRCPCCTSQLAEAGAGGVD</sequence>
<evidence type="ECO:0000256" key="8">
    <source>
        <dbReference type="ARBA" id="ARBA00023136"/>
    </source>
</evidence>
<evidence type="ECO:0000313" key="12">
    <source>
        <dbReference type="Proteomes" id="UP000317550"/>
    </source>
</evidence>
<reference evidence="12" key="1">
    <citation type="submission" date="2019-07" db="EMBL/GenBank/DDBJ databases">
        <title>Chitinimonas sp. nov., isolated from Ny-Alesund, arctica soil.</title>
        <authorList>
            <person name="Xu Q."/>
            <person name="Peng F."/>
        </authorList>
    </citation>
    <scope>NUCLEOTIDE SEQUENCE [LARGE SCALE GENOMIC DNA]</scope>
    <source>
        <strain evidence="12">R3-44</strain>
    </source>
</reference>
<protein>
    <recommendedName>
        <fullName evidence="10">Large-conductance mechanosensitive channel</fullName>
    </recommendedName>
</protein>
<comment type="subunit">
    <text evidence="10">Homopentamer.</text>
</comment>
<dbReference type="InterPro" id="IPR036019">
    <property type="entry name" value="MscL_channel"/>
</dbReference>
<accession>A0A516SI36</accession>
<dbReference type="Gene3D" id="1.10.1200.120">
    <property type="entry name" value="Large-conductance mechanosensitive channel, MscL, domain 1"/>
    <property type="match status" value="1"/>
</dbReference>
<dbReference type="RefSeq" id="WP_144279194.1">
    <property type="nucleotide sequence ID" value="NZ_CP041730.1"/>
</dbReference>
<organism evidence="11 12">
    <name type="scientific">Chitinimonas arctica</name>
    <dbReference type="NCBI Taxonomy" id="2594795"/>
    <lineage>
        <taxon>Bacteria</taxon>
        <taxon>Pseudomonadati</taxon>
        <taxon>Pseudomonadota</taxon>
        <taxon>Betaproteobacteria</taxon>
        <taxon>Neisseriales</taxon>
        <taxon>Chitinibacteraceae</taxon>
        <taxon>Chitinimonas</taxon>
    </lineage>
</organism>
<dbReference type="NCBIfam" id="NF001843">
    <property type="entry name" value="PRK00567.1-4"/>
    <property type="match status" value="1"/>
</dbReference>
<dbReference type="InterPro" id="IPR019823">
    <property type="entry name" value="Mechanosensitive_channel_CS"/>
</dbReference>
<keyword evidence="7 10" id="KW-0406">Ion transport</keyword>
<feature type="transmembrane region" description="Helical" evidence="10">
    <location>
        <begin position="87"/>
        <end position="106"/>
    </location>
</feature>
<dbReference type="SUPFAM" id="SSF81330">
    <property type="entry name" value="Gated mechanosensitive channel"/>
    <property type="match status" value="1"/>
</dbReference>
<evidence type="ECO:0000256" key="9">
    <source>
        <dbReference type="ARBA" id="ARBA00023303"/>
    </source>
</evidence>
<dbReference type="HAMAP" id="MF_00115">
    <property type="entry name" value="MscL"/>
    <property type="match status" value="1"/>
</dbReference>
<dbReference type="Pfam" id="PF01741">
    <property type="entry name" value="MscL"/>
    <property type="match status" value="1"/>
</dbReference>
<comment type="subcellular location">
    <subcellularLocation>
        <location evidence="10">Cell inner membrane</location>
        <topology evidence="10">Multi-pass membrane protein</topology>
    </subcellularLocation>
    <subcellularLocation>
        <location evidence="1">Cell membrane</location>
        <topology evidence="1">Multi-pass membrane protein</topology>
    </subcellularLocation>
</comment>
<dbReference type="PANTHER" id="PTHR30266">
    <property type="entry name" value="MECHANOSENSITIVE CHANNEL MSCL"/>
    <property type="match status" value="1"/>
</dbReference>
<evidence type="ECO:0000256" key="10">
    <source>
        <dbReference type="HAMAP-Rule" id="MF_00115"/>
    </source>
</evidence>
<keyword evidence="9 10" id="KW-0407">Ion channel</keyword>
<keyword evidence="10" id="KW-0997">Cell inner membrane</keyword>
<dbReference type="OrthoDB" id="9810350at2"/>
<name>A0A516SI36_9NEIS</name>
<comment type="function">
    <text evidence="10">Channel that opens in response to stretch forces in the membrane lipid bilayer. May participate in the regulation of osmotic pressure changes within the cell.</text>
</comment>
<dbReference type="InterPro" id="IPR037673">
    <property type="entry name" value="MSC/AndL"/>
</dbReference>
<evidence type="ECO:0000256" key="6">
    <source>
        <dbReference type="ARBA" id="ARBA00022989"/>
    </source>
</evidence>
<keyword evidence="4 10" id="KW-1003">Cell membrane</keyword>
<dbReference type="InterPro" id="IPR001185">
    <property type="entry name" value="MS_channel"/>
</dbReference>
<dbReference type="PRINTS" id="PR01264">
    <property type="entry name" value="MECHCHANNEL"/>
</dbReference>
<evidence type="ECO:0000256" key="2">
    <source>
        <dbReference type="ARBA" id="ARBA00007254"/>
    </source>
</evidence>
<evidence type="ECO:0000256" key="4">
    <source>
        <dbReference type="ARBA" id="ARBA00022475"/>
    </source>
</evidence>
<evidence type="ECO:0000313" key="11">
    <source>
        <dbReference type="EMBL" id="QDQ27806.1"/>
    </source>
</evidence>
<keyword evidence="6 10" id="KW-1133">Transmembrane helix</keyword>
<keyword evidence="12" id="KW-1185">Reference proteome</keyword>
<dbReference type="AlphaFoldDB" id="A0A516SI36"/>
<dbReference type="GO" id="GO:0008381">
    <property type="term" value="F:mechanosensitive monoatomic ion channel activity"/>
    <property type="evidence" value="ECO:0007669"/>
    <property type="project" value="UniProtKB-UniRule"/>
</dbReference>
<evidence type="ECO:0000256" key="1">
    <source>
        <dbReference type="ARBA" id="ARBA00004651"/>
    </source>
</evidence>
<dbReference type="KEGG" id="cari:FNU76_16450"/>
<evidence type="ECO:0000256" key="3">
    <source>
        <dbReference type="ARBA" id="ARBA00022448"/>
    </source>
</evidence>
<keyword evidence="3 10" id="KW-0813">Transport</keyword>
<dbReference type="PANTHER" id="PTHR30266:SF2">
    <property type="entry name" value="LARGE-CONDUCTANCE MECHANOSENSITIVE CHANNEL"/>
    <property type="match status" value="1"/>
</dbReference>